<evidence type="ECO:0000259" key="1">
    <source>
        <dbReference type="Pfam" id="PF03724"/>
    </source>
</evidence>
<gene>
    <name evidence="2" type="ORF">GCM10009433_08540</name>
</gene>
<dbReference type="EMBL" id="BAAAGG010000005">
    <property type="protein sequence ID" value="GAA0754711.1"/>
    <property type="molecule type" value="Genomic_DNA"/>
</dbReference>
<evidence type="ECO:0000313" key="3">
    <source>
        <dbReference type="Proteomes" id="UP001500185"/>
    </source>
</evidence>
<dbReference type="Gene3D" id="2.40.128.270">
    <property type="match status" value="1"/>
</dbReference>
<accession>A0ABN1K4U1</accession>
<dbReference type="PROSITE" id="PS51257">
    <property type="entry name" value="PROKAR_LIPOPROTEIN"/>
    <property type="match status" value="1"/>
</dbReference>
<dbReference type="PANTHER" id="PTHR35535">
    <property type="entry name" value="HEAT SHOCK PROTEIN HSLJ"/>
    <property type="match status" value="1"/>
</dbReference>
<protein>
    <recommendedName>
        <fullName evidence="1">DUF306 domain-containing protein</fullName>
    </recommendedName>
</protein>
<dbReference type="Proteomes" id="UP001500185">
    <property type="component" value="Unassembled WGS sequence"/>
</dbReference>
<sequence length="143" mass="15925">MKQFLKVQVSIMLLSIVFLLGSCKALTQGRMTSDELLAQDYVITQLGDKDVSDAGLTLKVNPGNSTISGYSGCNNYNFSYELDGEKLDLGYASATKMYCEDAMEFENLFFQKAASVTQFENSKQILNFKNKDSEIVIIAKKKD</sequence>
<keyword evidence="3" id="KW-1185">Reference proteome</keyword>
<comment type="caution">
    <text evidence="2">The sequence shown here is derived from an EMBL/GenBank/DDBJ whole genome shotgun (WGS) entry which is preliminary data.</text>
</comment>
<organism evidence="2 3">
    <name type="scientific">Psychroflexus lacisalsi</name>
    <dbReference type="NCBI Taxonomy" id="503928"/>
    <lineage>
        <taxon>Bacteria</taxon>
        <taxon>Pseudomonadati</taxon>
        <taxon>Bacteroidota</taxon>
        <taxon>Flavobacteriia</taxon>
        <taxon>Flavobacteriales</taxon>
        <taxon>Flavobacteriaceae</taxon>
        <taxon>Psychroflexus</taxon>
    </lineage>
</organism>
<dbReference type="InterPro" id="IPR053147">
    <property type="entry name" value="Hsp_HslJ-like"/>
</dbReference>
<evidence type="ECO:0000313" key="2">
    <source>
        <dbReference type="EMBL" id="GAA0754711.1"/>
    </source>
</evidence>
<dbReference type="PANTHER" id="PTHR35535:SF2">
    <property type="entry name" value="DUF306 DOMAIN-CONTAINING PROTEIN"/>
    <property type="match status" value="1"/>
</dbReference>
<dbReference type="RefSeq" id="WP_224453399.1">
    <property type="nucleotide sequence ID" value="NZ_BAAAGG010000005.1"/>
</dbReference>
<proteinExistence type="predicted"/>
<reference evidence="2 3" key="1">
    <citation type="journal article" date="2019" name="Int. J. Syst. Evol. Microbiol.">
        <title>The Global Catalogue of Microorganisms (GCM) 10K type strain sequencing project: providing services to taxonomists for standard genome sequencing and annotation.</title>
        <authorList>
            <consortium name="The Broad Institute Genomics Platform"/>
            <consortium name="The Broad Institute Genome Sequencing Center for Infectious Disease"/>
            <person name="Wu L."/>
            <person name="Ma J."/>
        </authorList>
    </citation>
    <scope>NUCLEOTIDE SEQUENCE [LARGE SCALE GENOMIC DNA]</scope>
    <source>
        <strain evidence="2 3">JCM 16231</strain>
    </source>
</reference>
<dbReference type="Pfam" id="PF03724">
    <property type="entry name" value="META"/>
    <property type="match status" value="1"/>
</dbReference>
<dbReference type="InterPro" id="IPR005184">
    <property type="entry name" value="DUF306_Meta_HslJ"/>
</dbReference>
<name>A0ABN1K4U1_9FLAO</name>
<dbReference type="InterPro" id="IPR038670">
    <property type="entry name" value="HslJ-like_sf"/>
</dbReference>
<feature type="domain" description="DUF306" evidence="1">
    <location>
        <begin position="36"/>
        <end position="134"/>
    </location>
</feature>